<accession>A0A939FFU8</accession>
<gene>
    <name evidence="1" type="ORF">J0695_31765</name>
</gene>
<evidence type="ECO:0000313" key="2">
    <source>
        <dbReference type="Proteomes" id="UP000664167"/>
    </source>
</evidence>
<keyword evidence="2" id="KW-1185">Reference proteome</keyword>
<dbReference type="AlphaFoldDB" id="A0A939FFU8"/>
<protein>
    <submittedName>
        <fullName evidence="1">Uncharacterized protein</fullName>
    </submittedName>
</protein>
<dbReference type="Proteomes" id="UP000664167">
    <property type="component" value="Unassembled WGS sequence"/>
</dbReference>
<dbReference type="EMBL" id="JAFLRJ010000387">
    <property type="protein sequence ID" value="MBO0516315.1"/>
    <property type="molecule type" value="Genomic_DNA"/>
</dbReference>
<evidence type="ECO:0000313" key="1">
    <source>
        <dbReference type="EMBL" id="MBO0516315.1"/>
    </source>
</evidence>
<reference evidence="1" key="1">
    <citation type="submission" date="2021-03" db="EMBL/GenBank/DDBJ databases">
        <title>Streptomyces poriferae sp. nov., a novel marine sponge-derived Actinobacteria species with anti-MRSA activity.</title>
        <authorList>
            <person name="Sandoval-Powers M."/>
            <person name="Kralova S."/>
            <person name="Nguyen G.-S."/>
            <person name="Fawwal D."/>
            <person name="Degnes K."/>
            <person name="Klinkenberg G."/>
            <person name="Sletta H."/>
            <person name="Wentzel A."/>
            <person name="Liles M.R."/>
        </authorList>
    </citation>
    <scope>NUCLEOTIDE SEQUENCE</scope>
    <source>
        <strain evidence="1">DSM 41794</strain>
    </source>
</reference>
<sequence>MPSWITSRRLGAAALLYAVFVGGWYLGQPLMGVGCEPSALVLSSDAPDAVGEPGDISGDVSRAVSRVVTYDFIATEDIVPCRWEPRPRLLAWVLGDWR</sequence>
<proteinExistence type="predicted"/>
<organism evidence="1 2">
    <name type="scientific">Streptomyces beijiangensis</name>
    <dbReference type="NCBI Taxonomy" id="163361"/>
    <lineage>
        <taxon>Bacteria</taxon>
        <taxon>Bacillati</taxon>
        <taxon>Actinomycetota</taxon>
        <taxon>Actinomycetes</taxon>
        <taxon>Kitasatosporales</taxon>
        <taxon>Streptomycetaceae</taxon>
        <taxon>Streptomyces</taxon>
    </lineage>
</organism>
<name>A0A939FFU8_9ACTN</name>
<comment type="caution">
    <text evidence="1">The sequence shown here is derived from an EMBL/GenBank/DDBJ whole genome shotgun (WGS) entry which is preliminary data.</text>
</comment>
<dbReference type="RefSeq" id="WP_206967950.1">
    <property type="nucleotide sequence ID" value="NZ_BAAAJJ010000002.1"/>
</dbReference>